<protein>
    <submittedName>
        <fullName evidence="1">Uncharacterized protein</fullName>
    </submittedName>
</protein>
<reference evidence="1" key="1">
    <citation type="submission" date="2022-07" db="EMBL/GenBank/DDBJ databases">
        <title>Genome Sequence of Phlebia brevispora.</title>
        <authorList>
            <person name="Buettner E."/>
        </authorList>
    </citation>
    <scope>NUCLEOTIDE SEQUENCE</scope>
    <source>
        <strain evidence="1">MPL23</strain>
    </source>
</reference>
<evidence type="ECO:0000313" key="1">
    <source>
        <dbReference type="EMBL" id="KAJ3558857.1"/>
    </source>
</evidence>
<sequence>MSAFHIVAAVLLSIFLLKLASVWTRRRMLKSHMPPSPPGLPLLGNVLQVPLGEAWRTFAQWKAQFGPIFSLDMAGKPMIVLNTLEAATDLLDRRSSIYSDRPRLITAGEIICRDSNVGFIRYGMKWRKMRRVTHDIMHVRAVHAFEQHQEHDAAILVAHLLESPDKWDPHFRHAASSSAYSVTYGEHLSSKESYAVVERNFEFVHIMATASLPVTAPYVEIFPFLLYVPEWFPGAKWKRVAFDHQRRLTAMFKGYLDDIKVKVQNGTARSCLAAQLIEQQGKYGLTEVQDIWLAGIVYITGAETTGGALFTFLLAMVLFPEVLKRAQTEVDQVVGRDRMPTFEDQKNLRYIQAMVKEVQRWFPGVPLGLPRQCMEDDWYGEYLIPQGTTILPNIWAMSRDPQYFPDPERFMPERFLDGDKEKSKAMAAALEMNFPFGFGRRICLGKNYASRTLFIMLATLVWAFDISKAKDEAGNEITPSRTACIDDGLVVRPAPFPCEIRPRHYMVHKIVEGARKCSDESR</sequence>
<proteinExistence type="predicted"/>
<gene>
    <name evidence="1" type="ORF">NM688_g678</name>
</gene>
<name>A0ACC1TDI8_9APHY</name>
<evidence type="ECO:0000313" key="2">
    <source>
        <dbReference type="Proteomes" id="UP001148662"/>
    </source>
</evidence>
<dbReference type="EMBL" id="JANHOG010000062">
    <property type="protein sequence ID" value="KAJ3558857.1"/>
    <property type="molecule type" value="Genomic_DNA"/>
</dbReference>
<dbReference type="Proteomes" id="UP001148662">
    <property type="component" value="Unassembled WGS sequence"/>
</dbReference>
<accession>A0ACC1TDI8</accession>
<keyword evidence="2" id="KW-1185">Reference proteome</keyword>
<comment type="caution">
    <text evidence="1">The sequence shown here is derived from an EMBL/GenBank/DDBJ whole genome shotgun (WGS) entry which is preliminary data.</text>
</comment>
<organism evidence="1 2">
    <name type="scientific">Phlebia brevispora</name>
    <dbReference type="NCBI Taxonomy" id="194682"/>
    <lineage>
        <taxon>Eukaryota</taxon>
        <taxon>Fungi</taxon>
        <taxon>Dikarya</taxon>
        <taxon>Basidiomycota</taxon>
        <taxon>Agaricomycotina</taxon>
        <taxon>Agaricomycetes</taxon>
        <taxon>Polyporales</taxon>
        <taxon>Meruliaceae</taxon>
        <taxon>Phlebia</taxon>
    </lineage>
</organism>